<keyword evidence="3" id="KW-1185">Reference proteome</keyword>
<evidence type="ECO:0000313" key="2">
    <source>
        <dbReference type="EMBL" id="CAG7642739.1"/>
    </source>
</evidence>
<dbReference type="AlphaFoldDB" id="A0A8J2J4X4"/>
<proteinExistence type="predicted"/>
<reference evidence="2" key="1">
    <citation type="submission" date="2021-06" db="EMBL/GenBank/DDBJ databases">
        <authorList>
            <person name="Hodson N. C."/>
            <person name="Mongue J. A."/>
            <person name="Jaron S. K."/>
        </authorList>
    </citation>
    <scope>NUCLEOTIDE SEQUENCE</scope>
</reference>
<evidence type="ECO:0000313" key="3">
    <source>
        <dbReference type="Proteomes" id="UP000708208"/>
    </source>
</evidence>
<organism evidence="2 3">
    <name type="scientific">Allacma fusca</name>
    <dbReference type="NCBI Taxonomy" id="39272"/>
    <lineage>
        <taxon>Eukaryota</taxon>
        <taxon>Metazoa</taxon>
        <taxon>Ecdysozoa</taxon>
        <taxon>Arthropoda</taxon>
        <taxon>Hexapoda</taxon>
        <taxon>Collembola</taxon>
        <taxon>Symphypleona</taxon>
        <taxon>Sminthuridae</taxon>
        <taxon>Allacma</taxon>
    </lineage>
</organism>
<comment type="caution">
    <text evidence="2">The sequence shown here is derived from an EMBL/GenBank/DDBJ whole genome shotgun (WGS) entry which is preliminary data.</text>
</comment>
<sequence length="52" mass="5698">MVVVLAAECSSLVLFWASVVKSYGVPCPYQWGKVQCAYSSDCIPHAWECDGI</sequence>
<protein>
    <submittedName>
        <fullName evidence="2">Uncharacterized protein</fullName>
    </submittedName>
</protein>
<keyword evidence="1" id="KW-0732">Signal</keyword>
<evidence type="ECO:0000256" key="1">
    <source>
        <dbReference type="SAM" id="SignalP"/>
    </source>
</evidence>
<gene>
    <name evidence="2" type="ORF">AFUS01_LOCUS456</name>
</gene>
<feature type="signal peptide" evidence="1">
    <location>
        <begin position="1"/>
        <end position="24"/>
    </location>
</feature>
<dbReference type="EMBL" id="CAJVCH010002085">
    <property type="protein sequence ID" value="CAG7642739.1"/>
    <property type="molecule type" value="Genomic_DNA"/>
</dbReference>
<accession>A0A8J2J4X4</accession>
<feature type="non-terminal residue" evidence="2">
    <location>
        <position position="1"/>
    </location>
</feature>
<name>A0A8J2J4X4_9HEXA</name>
<feature type="chain" id="PRO_5035266508" evidence="1">
    <location>
        <begin position="25"/>
        <end position="52"/>
    </location>
</feature>
<dbReference type="Proteomes" id="UP000708208">
    <property type="component" value="Unassembled WGS sequence"/>
</dbReference>